<protein>
    <submittedName>
        <fullName evidence="1">Uncharacterized protein</fullName>
    </submittedName>
</protein>
<organism evidence="1 2">
    <name type="scientific">Conger conger</name>
    <name type="common">Conger eel</name>
    <name type="synonym">Muraena conger</name>
    <dbReference type="NCBI Taxonomy" id="82655"/>
    <lineage>
        <taxon>Eukaryota</taxon>
        <taxon>Metazoa</taxon>
        <taxon>Chordata</taxon>
        <taxon>Craniata</taxon>
        <taxon>Vertebrata</taxon>
        <taxon>Euteleostomi</taxon>
        <taxon>Actinopterygii</taxon>
        <taxon>Neopterygii</taxon>
        <taxon>Teleostei</taxon>
        <taxon>Anguilliformes</taxon>
        <taxon>Congridae</taxon>
        <taxon>Conger</taxon>
    </lineage>
</organism>
<dbReference type="EMBL" id="JAFJMO010000012">
    <property type="protein sequence ID" value="KAJ8261091.1"/>
    <property type="molecule type" value="Genomic_DNA"/>
</dbReference>
<comment type="caution">
    <text evidence="1">The sequence shown here is derived from an EMBL/GenBank/DDBJ whole genome shotgun (WGS) entry which is preliminary data.</text>
</comment>
<dbReference type="Proteomes" id="UP001152803">
    <property type="component" value="Unassembled WGS sequence"/>
</dbReference>
<sequence length="138" mass="15124">MTAASRRPFLRRGVESTCSLCPAGSVPATRFLKLESRKRCNNCFIQELWERGMGPSPGRSPDSSIHRKANYVALPSLTLLLLSLLPKYTNMGPLKKLHGSHPGLFAKPCKTAAVLFAQENCCSLDVLFFSLPHHVTGA</sequence>
<name>A0A9Q1D7D7_CONCO</name>
<gene>
    <name evidence="1" type="ORF">COCON_G00168140</name>
</gene>
<accession>A0A9Q1D7D7</accession>
<keyword evidence="2" id="KW-1185">Reference proteome</keyword>
<dbReference type="AlphaFoldDB" id="A0A9Q1D7D7"/>
<reference evidence="1" key="1">
    <citation type="journal article" date="2023" name="Science">
        <title>Genome structures resolve the early diversification of teleost fishes.</title>
        <authorList>
            <person name="Parey E."/>
            <person name="Louis A."/>
            <person name="Montfort J."/>
            <person name="Bouchez O."/>
            <person name="Roques C."/>
            <person name="Iampietro C."/>
            <person name="Lluch J."/>
            <person name="Castinel A."/>
            <person name="Donnadieu C."/>
            <person name="Desvignes T."/>
            <person name="Floi Bucao C."/>
            <person name="Jouanno E."/>
            <person name="Wen M."/>
            <person name="Mejri S."/>
            <person name="Dirks R."/>
            <person name="Jansen H."/>
            <person name="Henkel C."/>
            <person name="Chen W.J."/>
            <person name="Zahm M."/>
            <person name="Cabau C."/>
            <person name="Klopp C."/>
            <person name="Thompson A.W."/>
            <person name="Robinson-Rechavi M."/>
            <person name="Braasch I."/>
            <person name="Lecointre G."/>
            <person name="Bobe J."/>
            <person name="Postlethwait J.H."/>
            <person name="Berthelot C."/>
            <person name="Roest Crollius H."/>
            <person name="Guiguen Y."/>
        </authorList>
    </citation>
    <scope>NUCLEOTIDE SEQUENCE</scope>
    <source>
        <strain evidence="1">Concon-B</strain>
    </source>
</reference>
<evidence type="ECO:0000313" key="1">
    <source>
        <dbReference type="EMBL" id="KAJ8261091.1"/>
    </source>
</evidence>
<evidence type="ECO:0000313" key="2">
    <source>
        <dbReference type="Proteomes" id="UP001152803"/>
    </source>
</evidence>
<proteinExistence type="predicted"/>